<dbReference type="Proteomes" id="UP000006671">
    <property type="component" value="Unassembled WGS sequence"/>
</dbReference>
<feature type="binding site" evidence="2">
    <location>
        <position position="378"/>
    </location>
    <ligand>
        <name>Zn(2+)</name>
        <dbReference type="ChEBI" id="CHEBI:29105"/>
    </ligand>
</feature>
<dbReference type="VEuPathDB" id="AmoebaDB:NAEGRDRAFT_64365"/>
<proteinExistence type="inferred from homology"/>
<dbReference type="PRINTS" id="PR01951">
    <property type="entry name" value="LANCEUKARYTE"/>
</dbReference>
<reference evidence="4 5" key="1">
    <citation type="journal article" date="2010" name="Cell">
        <title>The genome of Naegleria gruberi illuminates early eukaryotic versatility.</title>
        <authorList>
            <person name="Fritz-Laylin L.K."/>
            <person name="Prochnik S.E."/>
            <person name="Ginger M.L."/>
            <person name="Dacks J.B."/>
            <person name="Carpenter M.L."/>
            <person name="Field M.C."/>
            <person name="Kuo A."/>
            <person name="Paredez A."/>
            <person name="Chapman J."/>
            <person name="Pham J."/>
            <person name="Shu S."/>
            <person name="Neupane R."/>
            <person name="Cipriano M."/>
            <person name="Mancuso J."/>
            <person name="Tu H."/>
            <person name="Salamov A."/>
            <person name="Lindquist E."/>
            <person name="Shapiro H."/>
            <person name="Lucas S."/>
            <person name="Grigoriev I.V."/>
            <person name="Cande W.Z."/>
            <person name="Fulton C."/>
            <person name="Rokhsar D.S."/>
            <person name="Dawson S.C."/>
        </authorList>
    </citation>
    <scope>NUCLEOTIDE SEQUENCE [LARGE SCALE GENOMIC DNA]</scope>
    <source>
        <strain evidence="4 5">NEG-M</strain>
    </source>
</reference>
<comment type="similarity">
    <text evidence="1">Belongs to the LanC-like protein family.</text>
</comment>
<dbReference type="PRINTS" id="PR01950">
    <property type="entry name" value="LANCSUPER"/>
</dbReference>
<dbReference type="GO" id="GO:0031179">
    <property type="term" value="P:peptide modification"/>
    <property type="evidence" value="ECO:0007669"/>
    <property type="project" value="InterPro"/>
</dbReference>
<dbReference type="GeneID" id="8861603"/>
<dbReference type="InParanoid" id="D2V6A5"/>
<sequence length="469" mass="53298">MLQIIASLKGTFRSSLRSWIEIIIKTQIEEPLTLVKKDIQVFGTCKKLTIDDFTIYDGIGGVLYMLIYFFVKSSPKSTDSPLPSEDAMSRRRDSQCSSTMSDSNFVDTALPNAEDLSFIPIASMEYLSEKIEKCVHLIELIMEKQSLSLDNGDISGVGGMMGLFSLLSIAYDILGKTEKAKITLHNIAIHFPKLCFINRRANKPISNEWLYGRIGYLYTVLFLQRYFKDSKVLPDNYLEVMQFDKVVDIIKQDGDKGNKYMWEWHEKEYLGAVHGFCGIAKLLLDLTDIKNDESSFKKIKETVDWLVSEQFSDGNFPSSVGSKSSRLLQFCHGVTGVMPILLDMYKITKDEKYLDSAKKAGACMWKFGLLKKGLGLCHGIFGNLYPFILMYQTTGDDECLMRAIRFAQYGCENQSKLVSVPDHPFSLFEGISGSCIVLDGLIELMCNYELGVKEDYFHFPCFDYKIFKQ</sequence>
<dbReference type="Gene3D" id="1.50.10.10">
    <property type="match status" value="1"/>
</dbReference>
<organism evidence="5">
    <name type="scientific">Naegleria gruberi</name>
    <name type="common">Amoeba</name>
    <dbReference type="NCBI Taxonomy" id="5762"/>
    <lineage>
        <taxon>Eukaryota</taxon>
        <taxon>Discoba</taxon>
        <taxon>Heterolobosea</taxon>
        <taxon>Tetramitia</taxon>
        <taxon>Eutetramitia</taxon>
        <taxon>Vahlkampfiidae</taxon>
        <taxon>Naegleria</taxon>
    </lineage>
</organism>
<dbReference type="KEGG" id="ngr:NAEGRDRAFT_64365"/>
<dbReference type="InterPro" id="IPR007822">
    <property type="entry name" value="LANC-like"/>
</dbReference>
<keyword evidence="2" id="KW-0862">Zinc</keyword>
<dbReference type="SUPFAM" id="SSF158745">
    <property type="entry name" value="LanC-like"/>
    <property type="match status" value="1"/>
</dbReference>
<keyword evidence="2" id="KW-0479">Metal-binding</keyword>
<gene>
    <name evidence="4" type="ORF">NAEGRDRAFT_64365</name>
</gene>
<dbReference type="InterPro" id="IPR020464">
    <property type="entry name" value="LanC-like_prot_euk"/>
</dbReference>
<dbReference type="GO" id="GO:0005975">
    <property type="term" value="P:carbohydrate metabolic process"/>
    <property type="evidence" value="ECO:0007669"/>
    <property type="project" value="InterPro"/>
</dbReference>
<evidence type="ECO:0000256" key="3">
    <source>
        <dbReference type="SAM" id="MobiDB-lite"/>
    </source>
</evidence>
<protein>
    <submittedName>
        <fullName evidence="4">Predicted protein</fullName>
    </submittedName>
</protein>
<feature type="binding site" evidence="2">
    <location>
        <position position="377"/>
    </location>
    <ligand>
        <name>Zn(2+)</name>
        <dbReference type="ChEBI" id="CHEBI:29105"/>
    </ligand>
</feature>
<evidence type="ECO:0000256" key="1">
    <source>
        <dbReference type="ARBA" id="ARBA00007179"/>
    </source>
</evidence>
<feature type="region of interest" description="Disordered" evidence="3">
    <location>
        <begin position="75"/>
        <end position="102"/>
    </location>
</feature>
<keyword evidence="5" id="KW-1185">Reference proteome</keyword>
<name>D2V6A5_NAEGR</name>
<dbReference type="OMA" id="KPISNEW"/>
<dbReference type="EMBL" id="GG738854">
    <property type="protein sequence ID" value="EFC47538.1"/>
    <property type="molecule type" value="Genomic_DNA"/>
</dbReference>
<dbReference type="PANTHER" id="PTHR12736:SF7">
    <property type="entry name" value="LANC-LIKE PROTEIN 3"/>
    <property type="match status" value="1"/>
</dbReference>
<dbReference type="InterPro" id="IPR012341">
    <property type="entry name" value="6hp_glycosidase-like_sf"/>
</dbReference>
<evidence type="ECO:0000313" key="5">
    <source>
        <dbReference type="Proteomes" id="UP000006671"/>
    </source>
</evidence>
<evidence type="ECO:0000256" key="2">
    <source>
        <dbReference type="PIRSR" id="PIRSR607822-1"/>
    </source>
</evidence>
<dbReference type="SMART" id="SM01260">
    <property type="entry name" value="LANC_like"/>
    <property type="match status" value="1"/>
</dbReference>
<dbReference type="PANTHER" id="PTHR12736">
    <property type="entry name" value="LANC-LIKE PROTEIN"/>
    <property type="match status" value="1"/>
</dbReference>
<dbReference type="CDD" id="cd04794">
    <property type="entry name" value="euk_LANCL"/>
    <property type="match status" value="1"/>
</dbReference>
<dbReference type="RefSeq" id="XP_002680282.1">
    <property type="nucleotide sequence ID" value="XM_002680236.1"/>
</dbReference>
<dbReference type="AlphaFoldDB" id="D2V6A5"/>
<accession>D2V6A5</accession>
<dbReference type="GO" id="GO:0005886">
    <property type="term" value="C:plasma membrane"/>
    <property type="evidence" value="ECO:0007669"/>
    <property type="project" value="TreeGrafter"/>
</dbReference>
<dbReference type="Pfam" id="PF05147">
    <property type="entry name" value="LANC_like"/>
    <property type="match status" value="1"/>
</dbReference>
<dbReference type="eggNOG" id="KOG2787">
    <property type="taxonomic scope" value="Eukaryota"/>
</dbReference>
<evidence type="ECO:0000313" key="4">
    <source>
        <dbReference type="EMBL" id="EFC47538.1"/>
    </source>
</evidence>
<dbReference type="GO" id="GO:0046872">
    <property type="term" value="F:metal ion binding"/>
    <property type="evidence" value="ECO:0007669"/>
    <property type="project" value="UniProtKB-KW"/>
</dbReference>
<feature type="binding site" evidence="2">
    <location>
        <position position="331"/>
    </location>
    <ligand>
        <name>Zn(2+)</name>
        <dbReference type="ChEBI" id="CHEBI:29105"/>
    </ligand>
</feature>
<dbReference type="OrthoDB" id="10257263at2759"/>